<dbReference type="SUPFAM" id="SSF50331">
    <property type="entry name" value="MOP-like"/>
    <property type="match status" value="2"/>
</dbReference>
<dbReference type="GO" id="GO:0030151">
    <property type="term" value="F:molybdenum ion binding"/>
    <property type="evidence" value="ECO:0007669"/>
    <property type="project" value="InterPro"/>
</dbReference>
<sequence length="269" mass="28610">MTNGPELKIFGSLWLGEDDQKLLSDKRVALLERIGECGSISQAAKLAGLSYKGTWDAVDAMNGMFGEPLVVTMTGGKGGGGARLTATGARIVDVFRALRREQKRFLEAASAGIEDFSKVYQMIRRLSVKTSARNQFFGKVSAIRQGPVNVEVELTLTGGNKIHSVITHEGLERLNLEIGSEAWALVKASWIILALPEVAGKVSARNSLVGKVTRIIPGNVNSEVVLQLDGGNTVSVVVTNDSVTGLELAEGVEVCALFKASSVILGITD</sequence>
<dbReference type="EMBL" id="MLJW01000487">
    <property type="protein sequence ID" value="OIQ86316.1"/>
    <property type="molecule type" value="Genomic_DNA"/>
</dbReference>
<dbReference type="Pfam" id="PF03459">
    <property type="entry name" value="TOBE"/>
    <property type="match status" value="2"/>
</dbReference>
<dbReference type="PANTHER" id="PTHR30432">
    <property type="entry name" value="TRANSCRIPTIONAL REGULATOR MODE"/>
    <property type="match status" value="1"/>
</dbReference>
<dbReference type="PANTHER" id="PTHR30432:SF1">
    <property type="entry name" value="DNA-BINDING TRANSCRIPTIONAL DUAL REGULATOR MODE"/>
    <property type="match status" value="1"/>
</dbReference>
<dbReference type="InterPro" id="IPR008995">
    <property type="entry name" value="Mo/tungstate-bd_C_term_dom"/>
</dbReference>
<comment type="similarity">
    <text evidence="1">Belongs to the ModE family.</text>
</comment>
<dbReference type="InterPro" id="IPR005116">
    <property type="entry name" value="Transp-assoc_OB_typ1"/>
</dbReference>
<keyword evidence="3" id="KW-0500">Molybdenum</keyword>
<dbReference type="PROSITE" id="PS51866">
    <property type="entry name" value="MOP"/>
    <property type="match status" value="2"/>
</dbReference>
<name>A0A1J5R2X7_9ZZZZ</name>
<evidence type="ECO:0000256" key="4">
    <source>
        <dbReference type="ARBA" id="ARBA00022737"/>
    </source>
</evidence>
<evidence type="ECO:0000256" key="3">
    <source>
        <dbReference type="ARBA" id="ARBA00022505"/>
    </source>
</evidence>
<reference evidence="6" key="1">
    <citation type="submission" date="2016-10" db="EMBL/GenBank/DDBJ databases">
        <title>Sequence of Gallionella enrichment culture.</title>
        <authorList>
            <person name="Poehlein A."/>
            <person name="Muehling M."/>
            <person name="Daniel R."/>
        </authorList>
    </citation>
    <scope>NUCLEOTIDE SEQUENCE</scope>
</reference>
<dbReference type="GO" id="GO:0003700">
    <property type="term" value="F:DNA-binding transcription factor activity"/>
    <property type="evidence" value="ECO:0007669"/>
    <property type="project" value="InterPro"/>
</dbReference>
<dbReference type="InterPro" id="IPR000847">
    <property type="entry name" value="LysR_HTH_N"/>
</dbReference>
<gene>
    <name evidence="6" type="primary">mopA_9</name>
    <name evidence="6" type="ORF">GALL_318200</name>
</gene>
<dbReference type="Pfam" id="PF00126">
    <property type="entry name" value="HTH_1"/>
    <property type="match status" value="1"/>
</dbReference>
<evidence type="ECO:0000256" key="2">
    <source>
        <dbReference type="ARBA" id="ARBA00022448"/>
    </source>
</evidence>
<feature type="domain" description="Mop" evidence="5">
    <location>
        <begin position="129"/>
        <end position="195"/>
    </location>
</feature>
<dbReference type="PIRSF" id="PIRSF005763">
    <property type="entry name" value="Txn_reg_ModE"/>
    <property type="match status" value="1"/>
</dbReference>
<accession>A0A1J5R2X7</accession>
<dbReference type="InterPro" id="IPR016462">
    <property type="entry name" value="ModE"/>
</dbReference>
<keyword evidence="4" id="KW-0677">Repeat</keyword>
<dbReference type="InterPro" id="IPR004606">
    <property type="entry name" value="Mop_domain"/>
</dbReference>
<dbReference type="GO" id="GO:0015689">
    <property type="term" value="P:molybdate ion transport"/>
    <property type="evidence" value="ECO:0007669"/>
    <property type="project" value="InterPro"/>
</dbReference>
<evidence type="ECO:0000259" key="5">
    <source>
        <dbReference type="PROSITE" id="PS51866"/>
    </source>
</evidence>
<dbReference type="InterPro" id="IPR036388">
    <property type="entry name" value="WH-like_DNA-bd_sf"/>
</dbReference>
<organism evidence="6">
    <name type="scientific">mine drainage metagenome</name>
    <dbReference type="NCBI Taxonomy" id="410659"/>
    <lineage>
        <taxon>unclassified sequences</taxon>
        <taxon>metagenomes</taxon>
        <taxon>ecological metagenomes</taxon>
    </lineage>
</organism>
<dbReference type="SUPFAM" id="SSF46785">
    <property type="entry name" value="Winged helix' DNA-binding domain"/>
    <property type="match status" value="1"/>
</dbReference>
<dbReference type="AlphaFoldDB" id="A0A1J5R2X7"/>
<evidence type="ECO:0000313" key="6">
    <source>
        <dbReference type="EMBL" id="OIQ86316.1"/>
    </source>
</evidence>
<dbReference type="NCBIfam" id="TIGR00638">
    <property type="entry name" value="Mop"/>
    <property type="match status" value="2"/>
</dbReference>
<feature type="domain" description="Mop" evidence="5">
    <location>
        <begin position="201"/>
        <end position="267"/>
    </location>
</feature>
<evidence type="ECO:0000256" key="1">
    <source>
        <dbReference type="ARBA" id="ARBA00008110"/>
    </source>
</evidence>
<dbReference type="InterPro" id="IPR036390">
    <property type="entry name" value="WH_DNA-bd_sf"/>
</dbReference>
<comment type="caution">
    <text evidence="6">The sequence shown here is derived from an EMBL/GenBank/DDBJ whole genome shotgun (WGS) entry which is preliminary data.</text>
</comment>
<dbReference type="Gene3D" id="2.40.50.100">
    <property type="match status" value="2"/>
</dbReference>
<keyword evidence="2" id="KW-0813">Transport</keyword>
<protein>
    <submittedName>
        <fullName evidence="6">Molybdenum-pterin-binding protein MopA</fullName>
    </submittedName>
</protein>
<proteinExistence type="inferred from homology"/>
<dbReference type="Gene3D" id="1.10.10.10">
    <property type="entry name" value="Winged helix-like DNA-binding domain superfamily/Winged helix DNA-binding domain"/>
    <property type="match status" value="1"/>
</dbReference>
<dbReference type="InterPro" id="IPR051815">
    <property type="entry name" value="Molybdate_resp_trans_reg"/>
</dbReference>